<organism evidence="11 12">
    <name type="scientific">Cellulomonas fimi</name>
    <dbReference type="NCBI Taxonomy" id="1708"/>
    <lineage>
        <taxon>Bacteria</taxon>
        <taxon>Bacillati</taxon>
        <taxon>Actinomycetota</taxon>
        <taxon>Actinomycetes</taxon>
        <taxon>Micrococcales</taxon>
        <taxon>Cellulomonadaceae</taxon>
        <taxon>Cellulomonas</taxon>
    </lineage>
</organism>
<keyword evidence="4 8" id="KW-0547">Nucleotide-binding</keyword>
<keyword evidence="2 8" id="KW-0235">DNA replication</keyword>
<keyword evidence="3 8" id="KW-0479">Metal-binding</keyword>
<dbReference type="InterPro" id="IPR041222">
    <property type="entry name" value="PriA_3primeBD"/>
</dbReference>
<evidence type="ECO:0000256" key="6">
    <source>
        <dbReference type="ARBA" id="ARBA00022840"/>
    </source>
</evidence>
<comment type="cofactor">
    <cofactor evidence="8">
        <name>Zn(2+)</name>
        <dbReference type="ChEBI" id="CHEBI:29105"/>
    </cofactor>
    <text evidence="8">Binds 2 zinc ions per subunit.</text>
</comment>
<keyword evidence="12" id="KW-1185">Reference proteome</keyword>
<dbReference type="GO" id="GO:0043138">
    <property type="term" value="F:3'-5' DNA helicase activity"/>
    <property type="evidence" value="ECO:0007669"/>
    <property type="project" value="TreeGrafter"/>
</dbReference>
<dbReference type="AlphaFoldDB" id="A0A7Y0LXW2"/>
<gene>
    <name evidence="8" type="primary">priA</name>
    <name evidence="11" type="ORF">HIR71_08140</name>
</gene>
<feature type="domain" description="Primosomal protein N' 3' DNA-binding" evidence="10">
    <location>
        <begin position="37"/>
        <end position="136"/>
    </location>
</feature>
<dbReference type="InterPro" id="IPR027417">
    <property type="entry name" value="P-loop_NTPase"/>
</dbReference>
<reference evidence="11 12" key="1">
    <citation type="submission" date="2020-04" db="EMBL/GenBank/DDBJ databases">
        <title>Sequencing and Assembly of C. fimi.</title>
        <authorList>
            <person name="Ramsey A.R."/>
        </authorList>
    </citation>
    <scope>NUCLEOTIDE SEQUENCE [LARGE SCALE GENOMIC DNA]</scope>
    <source>
        <strain evidence="11 12">SB</strain>
    </source>
</reference>
<evidence type="ECO:0000256" key="9">
    <source>
        <dbReference type="SAM" id="MobiDB-lite"/>
    </source>
</evidence>
<evidence type="ECO:0000256" key="7">
    <source>
        <dbReference type="ARBA" id="ARBA00023125"/>
    </source>
</evidence>
<dbReference type="PANTHER" id="PTHR30580">
    <property type="entry name" value="PRIMOSOMAL PROTEIN N"/>
    <property type="match status" value="1"/>
</dbReference>
<sequence>MTDHGEQLTLHGLPAARRRPPRSSAPIEVATARPVARVCIDLPPAHLDRTFEYVVPAALDDAARPGTRVKVRFGRQDVDGYLLERVDEAEHDGELAPLRRLVSPERVLTPEVHRLARAVADRYAGTLGDVLRLAIPPRHARVEAERAVGAGAESTHAGASGGTAGPVDGTGPRGGVPAMPAPTPSGSAWTAIRGGAAFLQRLTAGQAPRAVWSALPGGPGQAWPDAVAQAVTATVLSGRGAVVVVPDARDLDRLAAALEAAGLPAWGPGREGGYARLVADDGPAQRYRSFLAVLRGHARVVIGTRAAAWAPVHDLGLVVCWDDGDDLHAEPRAPYPHVRDVLVIRAEQTGCAALVGGHARSTEAQALVASGWARPLQADRATVRARAPRVRALTSVELAREGAAAAARLPGAAWRAARDALADGPVLVQVPRAGYLPVVACARCRTVARCGTCHGPLALGAADGVPHCTWCGALAAVWRCDECGAGALRSVRVGSDRTAEELGRAFPGVPVRVSGASSATGVVARVPGRPALVVATPGAEPVAEGGYAAALLLDAAVSTARVSLRTGEEAVHRWLTAAALVRSADAGGVVLLVGDAAPAPTQALVRWDPVGFAERELAERVELGLPPAVRVAAVSGTRDAVAAVLARLELPPGADVLGPVVAPEPGPRAPVAQASLGTLDQPVRAIIRAPLRGGDALAATLAASAAVRSARREGGTVRIQLDPEEML</sequence>
<evidence type="ECO:0000256" key="2">
    <source>
        <dbReference type="ARBA" id="ARBA00022705"/>
    </source>
</evidence>
<feature type="binding site" evidence="8">
    <location>
        <position position="453"/>
    </location>
    <ligand>
        <name>Zn(2+)</name>
        <dbReference type="ChEBI" id="CHEBI:29105"/>
        <label>2</label>
    </ligand>
</feature>
<dbReference type="Proteomes" id="UP000562124">
    <property type="component" value="Unassembled WGS sequence"/>
</dbReference>
<dbReference type="HAMAP" id="MF_00983">
    <property type="entry name" value="PriA"/>
    <property type="match status" value="1"/>
</dbReference>
<comment type="similarity">
    <text evidence="8">Belongs to the helicase family. PriA subfamily.</text>
</comment>
<dbReference type="GO" id="GO:0006270">
    <property type="term" value="P:DNA replication initiation"/>
    <property type="evidence" value="ECO:0007669"/>
    <property type="project" value="TreeGrafter"/>
</dbReference>
<dbReference type="RefSeq" id="WP_169324555.1">
    <property type="nucleotide sequence ID" value="NZ_JABCJJ010000009.1"/>
</dbReference>
<feature type="binding site" evidence="8">
    <location>
        <position position="450"/>
    </location>
    <ligand>
        <name>Zn(2+)</name>
        <dbReference type="ChEBI" id="CHEBI:29105"/>
        <label>2</label>
    </ligand>
</feature>
<evidence type="ECO:0000313" key="11">
    <source>
        <dbReference type="EMBL" id="NMR20186.1"/>
    </source>
</evidence>
<dbReference type="Pfam" id="PF17764">
    <property type="entry name" value="PriA_3primeBD"/>
    <property type="match status" value="1"/>
</dbReference>
<dbReference type="PANTHER" id="PTHR30580:SF0">
    <property type="entry name" value="PRIMOSOMAL PROTEIN N"/>
    <property type="match status" value="1"/>
</dbReference>
<feature type="binding site" evidence="8">
    <location>
        <position position="480"/>
    </location>
    <ligand>
        <name>Zn(2+)</name>
        <dbReference type="ChEBI" id="CHEBI:29105"/>
        <label>1</label>
    </ligand>
</feature>
<feature type="binding site" evidence="8">
    <location>
        <position position="441"/>
    </location>
    <ligand>
        <name>Zn(2+)</name>
        <dbReference type="ChEBI" id="CHEBI:29105"/>
        <label>1</label>
    </ligand>
</feature>
<dbReference type="GO" id="GO:0006310">
    <property type="term" value="P:DNA recombination"/>
    <property type="evidence" value="ECO:0007669"/>
    <property type="project" value="InterPro"/>
</dbReference>
<proteinExistence type="inferred from homology"/>
<feature type="region of interest" description="Disordered" evidence="9">
    <location>
        <begin position="148"/>
        <end position="181"/>
    </location>
</feature>
<dbReference type="Gene3D" id="3.40.1440.60">
    <property type="entry name" value="PriA, 3(prime) DNA-binding domain"/>
    <property type="match status" value="1"/>
</dbReference>
<keyword evidence="1 8" id="KW-0639">Primosome</keyword>
<comment type="subunit">
    <text evidence="8">Component of the replication restart primosome.</text>
</comment>
<dbReference type="GO" id="GO:0008270">
    <property type="term" value="F:zinc ion binding"/>
    <property type="evidence" value="ECO:0007669"/>
    <property type="project" value="UniProtKB-UniRule"/>
</dbReference>
<evidence type="ECO:0000256" key="8">
    <source>
        <dbReference type="HAMAP-Rule" id="MF_00983"/>
    </source>
</evidence>
<keyword evidence="5 8" id="KW-0862">Zinc</keyword>
<evidence type="ECO:0000256" key="4">
    <source>
        <dbReference type="ARBA" id="ARBA00022741"/>
    </source>
</evidence>
<feature type="binding site" evidence="8">
    <location>
        <position position="444"/>
    </location>
    <ligand>
        <name>Zn(2+)</name>
        <dbReference type="ChEBI" id="CHEBI:29105"/>
        <label>1</label>
    </ligand>
</feature>
<evidence type="ECO:0000259" key="10">
    <source>
        <dbReference type="Pfam" id="PF17764"/>
    </source>
</evidence>
<keyword evidence="7 8" id="KW-0238">DNA-binding</keyword>
<protein>
    <recommendedName>
        <fullName evidence="8">Probable replication restart protein PriA</fullName>
    </recommendedName>
    <alternativeName>
        <fullName evidence="8">Putative ATP-dependent DNA helicase PriA</fullName>
    </alternativeName>
</protein>
<comment type="function">
    <text evidence="8">Initiates the restart of stalled replication forks, which reloads the replicative helicase on sites other than the origin of replication. Recognizes and binds to abandoned replication forks and remodels them to uncover a helicase loading site. Promotes assembly of the primosome at these replication forks.</text>
</comment>
<dbReference type="GO" id="GO:0005524">
    <property type="term" value="F:ATP binding"/>
    <property type="evidence" value="ECO:0007669"/>
    <property type="project" value="UniProtKB-UniRule"/>
</dbReference>
<evidence type="ECO:0000256" key="3">
    <source>
        <dbReference type="ARBA" id="ARBA00022723"/>
    </source>
</evidence>
<dbReference type="GO" id="GO:0003677">
    <property type="term" value="F:DNA binding"/>
    <property type="evidence" value="ECO:0007669"/>
    <property type="project" value="UniProtKB-UniRule"/>
</dbReference>
<feature type="binding site" evidence="8">
    <location>
        <position position="483"/>
    </location>
    <ligand>
        <name>Zn(2+)</name>
        <dbReference type="ChEBI" id="CHEBI:29105"/>
        <label>1</label>
    </ligand>
</feature>
<feature type="compositionally biased region" description="Low complexity" evidence="9">
    <location>
        <begin position="148"/>
        <end position="158"/>
    </location>
</feature>
<accession>A0A7Y0LXW2</accession>
<comment type="caution">
    <text evidence="8">As this protein does not have any detectable helicase domains, it probably does not have helicase activity.</text>
</comment>
<keyword evidence="6 8" id="KW-0067">ATP-binding</keyword>
<name>A0A7Y0LXW2_CELFI</name>
<dbReference type="InterPro" id="IPR042115">
    <property type="entry name" value="PriA_3primeBD_sf"/>
</dbReference>
<dbReference type="InterPro" id="IPR005259">
    <property type="entry name" value="PriA"/>
</dbReference>
<feature type="region of interest" description="Disordered" evidence="9">
    <location>
        <begin position="1"/>
        <end position="27"/>
    </location>
</feature>
<evidence type="ECO:0000313" key="12">
    <source>
        <dbReference type="Proteomes" id="UP000562124"/>
    </source>
</evidence>
<dbReference type="EMBL" id="JABCJJ010000009">
    <property type="protein sequence ID" value="NMR20186.1"/>
    <property type="molecule type" value="Genomic_DNA"/>
</dbReference>
<dbReference type="GO" id="GO:0006302">
    <property type="term" value="P:double-strand break repair"/>
    <property type="evidence" value="ECO:0007669"/>
    <property type="project" value="InterPro"/>
</dbReference>
<dbReference type="GO" id="GO:1990077">
    <property type="term" value="C:primosome complex"/>
    <property type="evidence" value="ECO:0007669"/>
    <property type="project" value="UniProtKB-UniRule"/>
</dbReference>
<evidence type="ECO:0000256" key="5">
    <source>
        <dbReference type="ARBA" id="ARBA00022833"/>
    </source>
</evidence>
<feature type="binding site" evidence="8">
    <location>
        <position position="471"/>
    </location>
    <ligand>
        <name>Zn(2+)</name>
        <dbReference type="ChEBI" id="CHEBI:29105"/>
        <label>2</label>
    </ligand>
</feature>
<feature type="binding site" evidence="8">
    <location>
        <position position="468"/>
    </location>
    <ligand>
        <name>Zn(2+)</name>
        <dbReference type="ChEBI" id="CHEBI:29105"/>
        <label>2</label>
    </ligand>
</feature>
<dbReference type="Gene3D" id="3.40.50.300">
    <property type="entry name" value="P-loop containing nucleotide triphosphate hydrolases"/>
    <property type="match status" value="1"/>
</dbReference>
<evidence type="ECO:0000256" key="1">
    <source>
        <dbReference type="ARBA" id="ARBA00022515"/>
    </source>
</evidence>
<dbReference type="GO" id="GO:0006269">
    <property type="term" value="P:DNA replication, synthesis of primer"/>
    <property type="evidence" value="ECO:0007669"/>
    <property type="project" value="UniProtKB-KW"/>
</dbReference>
<comment type="caution">
    <text evidence="11">The sequence shown here is derived from an EMBL/GenBank/DDBJ whole genome shotgun (WGS) entry which is preliminary data.</text>
</comment>